<evidence type="ECO:0000313" key="3">
    <source>
        <dbReference type="Proteomes" id="UP000053105"/>
    </source>
</evidence>
<feature type="region of interest" description="Disordered" evidence="1">
    <location>
        <begin position="1"/>
        <end position="22"/>
    </location>
</feature>
<proteinExistence type="predicted"/>
<evidence type="ECO:0000256" key="1">
    <source>
        <dbReference type="SAM" id="MobiDB-lite"/>
    </source>
</evidence>
<accession>A0A0M8ZWZ5</accession>
<sequence length="283" mass="32725">MVGKDRFKGQTSNFNLQSDEAGLRSPRDMDALELQAALVKLDPATTVTPIGTNVKMLPPPHHRIAFTVDLDENDLTLENAAQNDEREKTSNAAPRKLHNNCPAQVTVSGHPNHPNNRQIEVSKCEMAEVRGSKHHAKHHAKEKRHHHHHTMHHQHHRSHVRNIILEFWVTECDKLHLQLVPGLKFKTPEVFLNLSEFGKGQLWAQFWTKLNLESELKFRRLVIYFSLHHEYGSNITRPLSTRQRHSYSRSTPRLLTNHVTQINQSLIFAALTLHLKRPENHFQ</sequence>
<dbReference type="AlphaFoldDB" id="A0A0M8ZWZ5"/>
<organism evidence="2 3">
    <name type="scientific">Melipona quadrifasciata</name>
    <dbReference type="NCBI Taxonomy" id="166423"/>
    <lineage>
        <taxon>Eukaryota</taxon>
        <taxon>Metazoa</taxon>
        <taxon>Ecdysozoa</taxon>
        <taxon>Arthropoda</taxon>
        <taxon>Hexapoda</taxon>
        <taxon>Insecta</taxon>
        <taxon>Pterygota</taxon>
        <taxon>Neoptera</taxon>
        <taxon>Endopterygota</taxon>
        <taxon>Hymenoptera</taxon>
        <taxon>Apocrita</taxon>
        <taxon>Aculeata</taxon>
        <taxon>Apoidea</taxon>
        <taxon>Anthophila</taxon>
        <taxon>Apidae</taxon>
        <taxon>Melipona</taxon>
    </lineage>
</organism>
<dbReference type="OrthoDB" id="7634540at2759"/>
<dbReference type="Proteomes" id="UP000053105">
    <property type="component" value="Unassembled WGS sequence"/>
</dbReference>
<dbReference type="EMBL" id="KQ435844">
    <property type="protein sequence ID" value="KOX71279.1"/>
    <property type="molecule type" value="Genomic_DNA"/>
</dbReference>
<feature type="compositionally biased region" description="Polar residues" evidence="1">
    <location>
        <begin position="9"/>
        <end position="18"/>
    </location>
</feature>
<name>A0A0M8ZWZ5_9HYME</name>
<keyword evidence="3" id="KW-1185">Reference proteome</keyword>
<feature type="region of interest" description="Disordered" evidence="1">
    <location>
        <begin position="135"/>
        <end position="155"/>
    </location>
</feature>
<gene>
    <name evidence="2" type="ORF">WN51_03513</name>
</gene>
<protein>
    <submittedName>
        <fullName evidence="2">Uncharacterized protein</fullName>
    </submittedName>
</protein>
<reference evidence="2 3" key="1">
    <citation type="submission" date="2015-07" db="EMBL/GenBank/DDBJ databases">
        <title>The genome of Melipona quadrifasciata.</title>
        <authorList>
            <person name="Pan H."/>
            <person name="Kapheim K."/>
        </authorList>
    </citation>
    <scope>NUCLEOTIDE SEQUENCE [LARGE SCALE GENOMIC DNA]</scope>
    <source>
        <strain evidence="2">0111107301</strain>
        <tissue evidence="2">Whole body</tissue>
    </source>
</reference>
<evidence type="ECO:0000313" key="2">
    <source>
        <dbReference type="EMBL" id="KOX71279.1"/>
    </source>
</evidence>